<feature type="compositionally biased region" description="Polar residues" evidence="1">
    <location>
        <begin position="415"/>
        <end position="427"/>
    </location>
</feature>
<feature type="compositionally biased region" description="Polar residues" evidence="1">
    <location>
        <begin position="385"/>
        <end position="397"/>
    </location>
</feature>
<feature type="region of interest" description="Disordered" evidence="1">
    <location>
        <begin position="541"/>
        <end position="682"/>
    </location>
</feature>
<evidence type="ECO:0000256" key="1">
    <source>
        <dbReference type="SAM" id="MobiDB-lite"/>
    </source>
</evidence>
<organism evidence="2">
    <name type="scientific">Homalodisca liturata</name>
    <dbReference type="NCBI Taxonomy" id="320908"/>
    <lineage>
        <taxon>Eukaryota</taxon>
        <taxon>Metazoa</taxon>
        <taxon>Ecdysozoa</taxon>
        <taxon>Arthropoda</taxon>
        <taxon>Hexapoda</taxon>
        <taxon>Insecta</taxon>
        <taxon>Pterygota</taxon>
        <taxon>Neoptera</taxon>
        <taxon>Paraneoptera</taxon>
        <taxon>Hemiptera</taxon>
        <taxon>Auchenorrhyncha</taxon>
        <taxon>Membracoidea</taxon>
        <taxon>Cicadellidae</taxon>
        <taxon>Cicadellinae</taxon>
        <taxon>Proconiini</taxon>
        <taxon>Homalodisca</taxon>
    </lineage>
</organism>
<dbReference type="PANTHER" id="PTHR23325:SF1">
    <property type="entry name" value="SERUM RESPONSE FACTOR-BINDING PROTEIN 1"/>
    <property type="match status" value="1"/>
</dbReference>
<name>A0A1B6HXI6_9HEMI</name>
<feature type="compositionally biased region" description="Polar residues" evidence="1">
    <location>
        <begin position="491"/>
        <end position="507"/>
    </location>
</feature>
<dbReference type="GO" id="GO:0030686">
    <property type="term" value="C:90S preribosome"/>
    <property type="evidence" value="ECO:0007669"/>
    <property type="project" value="TreeGrafter"/>
</dbReference>
<feature type="compositionally biased region" description="Basic and acidic residues" evidence="1">
    <location>
        <begin position="594"/>
        <end position="609"/>
    </location>
</feature>
<dbReference type="GO" id="GO:0005634">
    <property type="term" value="C:nucleus"/>
    <property type="evidence" value="ECO:0007669"/>
    <property type="project" value="TreeGrafter"/>
</dbReference>
<dbReference type="InterPro" id="IPR037393">
    <property type="entry name" value="Bud22/SRFB1"/>
</dbReference>
<evidence type="ECO:0008006" key="3">
    <source>
        <dbReference type="Google" id="ProtNLM"/>
    </source>
</evidence>
<reference evidence="2" key="1">
    <citation type="submission" date="2015-11" db="EMBL/GenBank/DDBJ databases">
        <title>De novo transcriptome assembly of four potential Pierce s Disease insect vectors from Arizona vineyards.</title>
        <authorList>
            <person name="Tassone E.E."/>
        </authorList>
    </citation>
    <scope>NUCLEOTIDE SEQUENCE</scope>
</reference>
<feature type="compositionally biased region" description="Basic and acidic residues" evidence="1">
    <location>
        <begin position="645"/>
        <end position="663"/>
    </location>
</feature>
<feature type="compositionally biased region" description="Low complexity" evidence="1">
    <location>
        <begin position="296"/>
        <end position="307"/>
    </location>
</feature>
<feature type="compositionally biased region" description="Acidic residues" evidence="1">
    <location>
        <begin position="448"/>
        <end position="466"/>
    </location>
</feature>
<dbReference type="GO" id="GO:0030490">
    <property type="term" value="P:maturation of SSU-rRNA"/>
    <property type="evidence" value="ECO:0007669"/>
    <property type="project" value="TreeGrafter"/>
</dbReference>
<proteinExistence type="predicted"/>
<feature type="compositionally biased region" description="Acidic residues" evidence="1">
    <location>
        <begin position="343"/>
        <end position="358"/>
    </location>
</feature>
<feature type="compositionally biased region" description="Acidic residues" evidence="1">
    <location>
        <begin position="308"/>
        <end position="334"/>
    </location>
</feature>
<feature type="compositionally biased region" description="Polar residues" evidence="1">
    <location>
        <begin position="561"/>
        <end position="570"/>
    </location>
</feature>
<gene>
    <name evidence="2" type="ORF">g.34166</name>
</gene>
<dbReference type="EMBL" id="GECU01028351">
    <property type="protein sequence ID" value="JAS79355.1"/>
    <property type="molecule type" value="Transcribed_RNA"/>
</dbReference>
<sequence length="705" mass="81002">MCSEKITDGTTINKYEKYLTPLAETAKRTKALIENGLNKSVKRFKEEVSKVGSGEGKLRAEKKLNTILNELKLLKTLSEDEIISFALSTDKNLMAIASNRRAPQEQRMKARVASHKPLSTFLARVKSETADSFVDQLVPKKLNKISLNNQIIRMRKDVKRAKVHVIHKLTRTIAMLRKSKGNEQLKAKHERKAERLTKKVKRIDELSEDEIAKFALTTTEDLNRLSTDIKIPMTTQAMATIAIHKFVAGPVEEYRKAFPDLPKTAPNLLKKKKRKNKLKLETKESSKDHNEIPNLISESDNRNNNINDNEELESDDDRNSNSEEENSMNDDDSMNSEGNKSDQEDEGDQPSDIDMEENNDMKKINFNQEDVGDQQSDIDMDENISSDSENNGEQMNFDQEGGDQHSVVDTDENISSDSENNGEQMNFDQEGGDQHSVVDTDENMSNYSEDDNSDGESENSEIESIDEAIPKPIKTNNTKNKKPQSVLKLNIHTSTSKLNNDKNNISNDKTKVNKSKVTKETIVKEKPKVVDPFFVTVNNEEYLTSQEPVISEGSNKKGENNKFNSVNPTKFNRFDNPNKRDFREKSDWQQNKTSNRDSKWNKKEDDWRRNQFSKTGTNFRNNRFDDKRNNWQTSKFNQKKPITNHFDKVPNRSERFQGKEPRKERRKTSLQPFQEPKVEKLHPSWEAKKKQATVAAFQGKKITFD</sequence>
<feature type="region of interest" description="Disordered" evidence="1">
    <location>
        <begin position="261"/>
        <end position="517"/>
    </location>
</feature>
<feature type="compositionally biased region" description="Basic and acidic residues" evidence="1">
    <location>
        <begin position="572"/>
        <end position="587"/>
    </location>
</feature>
<dbReference type="AlphaFoldDB" id="A0A1B6HXI6"/>
<feature type="compositionally biased region" description="Basic and acidic residues" evidence="1">
    <location>
        <begin position="278"/>
        <end position="291"/>
    </location>
</feature>
<evidence type="ECO:0000313" key="2">
    <source>
        <dbReference type="EMBL" id="JAS79355.1"/>
    </source>
</evidence>
<accession>A0A1B6HXI6</accession>
<protein>
    <recommendedName>
        <fullName evidence="3">Serum response factor-binding protein 1</fullName>
    </recommendedName>
</protein>
<dbReference type="PANTHER" id="PTHR23325">
    <property type="entry name" value="SERUM RESPONSE FACTOR-BINDING"/>
    <property type="match status" value="1"/>
</dbReference>
<feature type="compositionally biased region" description="Acidic residues" evidence="1">
    <location>
        <begin position="370"/>
        <end position="384"/>
    </location>
</feature>